<comment type="caution">
    <text evidence="5">The sequence shown here is derived from an EMBL/GenBank/DDBJ whole genome shotgun (WGS) entry which is preliminary data.</text>
</comment>
<dbReference type="Proteomes" id="UP000031668">
    <property type="component" value="Unassembled WGS sequence"/>
</dbReference>
<dbReference type="EMBL" id="JWZT01003604">
    <property type="protein sequence ID" value="KII66181.1"/>
    <property type="molecule type" value="Genomic_DNA"/>
</dbReference>
<dbReference type="AlphaFoldDB" id="A0A0C2MG95"/>
<protein>
    <submittedName>
        <fullName evidence="5">60S ribosomal protein L3</fullName>
    </submittedName>
</protein>
<evidence type="ECO:0000313" key="5">
    <source>
        <dbReference type="EMBL" id="KII66181.1"/>
    </source>
</evidence>
<keyword evidence="6" id="KW-1185">Reference proteome</keyword>
<evidence type="ECO:0000256" key="4">
    <source>
        <dbReference type="RuleBase" id="RU003905"/>
    </source>
</evidence>
<dbReference type="InterPro" id="IPR000597">
    <property type="entry name" value="Ribosomal_uL3"/>
</dbReference>
<organism evidence="5 6">
    <name type="scientific">Thelohanellus kitauei</name>
    <name type="common">Myxosporean</name>
    <dbReference type="NCBI Taxonomy" id="669202"/>
    <lineage>
        <taxon>Eukaryota</taxon>
        <taxon>Metazoa</taxon>
        <taxon>Cnidaria</taxon>
        <taxon>Myxozoa</taxon>
        <taxon>Myxosporea</taxon>
        <taxon>Bivalvulida</taxon>
        <taxon>Platysporina</taxon>
        <taxon>Myxobolidae</taxon>
        <taxon>Thelohanellus</taxon>
    </lineage>
</organism>
<dbReference type="GO" id="GO:0006412">
    <property type="term" value="P:translation"/>
    <property type="evidence" value="ECO:0007669"/>
    <property type="project" value="InterPro"/>
</dbReference>
<dbReference type="SUPFAM" id="SSF50447">
    <property type="entry name" value="Translation proteins"/>
    <property type="match status" value="1"/>
</dbReference>
<comment type="similarity">
    <text evidence="1 4">Belongs to the universal ribosomal protein uL3 family.</text>
</comment>
<accession>A0A0C2MG95</accession>
<reference evidence="5 6" key="1">
    <citation type="journal article" date="2014" name="Genome Biol. Evol.">
        <title>The genome of the myxosporean Thelohanellus kitauei shows adaptations to nutrient acquisition within its fish host.</title>
        <authorList>
            <person name="Yang Y."/>
            <person name="Xiong J."/>
            <person name="Zhou Z."/>
            <person name="Huo F."/>
            <person name="Miao W."/>
            <person name="Ran C."/>
            <person name="Liu Y."/>
            <person name="Zhang J."/>
            <person name="Feng J."/>
            <person name="Wang M."/>
            <person name="Wang M."/>
            <person name="Wang L."/>
            <person name="Yao B."/>
        </authorList>
    </citation>
    <scope>NUCLEOTIDE SEQUENCE [LARGE SCALE GENOMIC DNA]</scope>
    <source>
        <strain evidence="5">Wuqing</strain>
    </source>
</reference>
<sequence length="217" mass="24703">MEELSKIRLILLDLSLRNRCLFQKVFSQDDMIDTISITKGHGFKGVTYRWGTKKLPRKSRKGLRKVACIGAWHPPRVAWSVPRAGQHGYHHRTEVNKKVYRVGKGYYKKDGVLVNSNGSTDYDLTQKSINPVGGFVHYGMVTEDFLMLKGSTPGTRRRMVILRKSILPQVGSKAQEKITLKFIDTSSKLGKGRFQTSEEKRSFMGILKKSRVEKVMA</sequence>
<gene>
    <name evidence="5" type="ORF">RF11_12004</name>
</gene>
<dbReference type="InterPro" id="IPR019926">
    <property type="entry name" value="Ribosomal_uL3_CS"/>
</dbReference>
<proteinExistence type="inferred from homology"/>
<dbReference type="GO" id="GO:0003723">
    <property type="term" value="F:RNA binding"/>
    <property type="evidence" value="ECO:0007669"/>
    <property type="project" value="TreeGrafter"/>
</dbReference>
<dbReference type="GO" id="GO:0022625">
    <property type="term" value="C:cytosolic large ribosomal subunit"/>
    <property type="evidence" value="ECO:0007669"/>
    <property type="project" value="TreeGrafter"/>
</dbReference>
<evidence type="ECO:0000256" key="3">
    <source>
        <dbReference type="ARBA" id="ARBA00023274"/>
    </source>
</evidence>
<dbReference type="PANTHER" id="PTHR11363">
    <property type="entry name" value="60S RIBOSOMAL PROTEIN L3-RELATED"/>
    <property type="match status" value="1"/>
</dbReference>
<keyword evidence="2 4" id="KW-0689">Ribosomal protein</keyword>
<dbReference type="OrthoDB" id="1611972at2759"/>
<dbReference type="GO" id="GO:0003735">
    <property type="term" value="F:structural constituent of ribosome"/>
    <property type="evidence" value="ECO:0007669"/>
    <property type="project" value="InterPro"/>
</dbReference>
<dbReference type="Gene3D" id="2.40.30.10">
    <property type="entry name" value="Translation factors"/>
    <property type="match status" value="1"/>
</dbReference>
<dbReference type="PROSITE" id="PS00474">
    <property type="entry name" value="RIBOSOMAL_L3"/>
    <property type="match status" value="1"/>
</dbReference>
<keyword evidence="3 4" id="KW-0687">Ribonucleoprotein</keyword>
<evidence type="ECO:0000313" key="6">
    <source>
        <dbReference type="Proteomes" id="UP000031668"/>
    </source>
</evidence>
<dbReference type="PANTHER" id="PTHR11363:SF5">
    <property type="entry name" value="LARGE RIBOSOMAL SUBUNIT PROTEIN UL3"/>
    <property type="match status" value="1"/>
</dbReference>
<dbReference type="InterPro" id="IPR045077">
    <property type="entry name" value="L3_arc_euk"/>
</dbReference>
<dbReference type="InterPro" id="IPR009000">
    <property type="entry name" value="Transl_B-barrel_sf"/>
</dbReference>
<dbReference type="FunFam" id="2.40.30.10:FF:000351">
    <property type="entry name" value="Ribosomal protein L3"/>
    <property type="match status" value="1"/>
</dbReference>
<dbReference type="OMA" id="ISKYTHR"/>
<evidence type="ECO:0000256" key="2">
    <source>
        <dbReference type="ARBA" id="ARBA00022980"/>
    </source>
</evidence>
<evidence type="ECO:0000256" key="1">
    <source>
        <dbReference type="ARBA" id="ARBA00006540"/>
    </source>
</evidence>
<dbReference type="Pfam" id="PF00297">
    <property type="entry name" value="Ribosomal_L3"/>
    <property type="match status" value="1"/>
</dbReference>
<name>A0A0C2MG95_THEKT</name>